<dbReference type="OrthoDB" id="9809813at2"/>
<dbReference type="PANTHER" id="PTHR30336">
    <property type="entry name" value="INNER MEMBRANE PROTEIN, PROBABLE PERMEASE"/>
    <property type="match status" value="1"/>
</dbReference>
<keyword evidence="1" id="KW-1133">Transmembrane helix</keyword>
<keyword evidence="3" id="KW-0614">Plasmid</keyword>
<keyword evidence="1" id="KW-0812">Transmembrane</keyword>
<name>A0A5P9CRJ5_9VIBR</name>
<evidence type="ECO:0000256" key="1">
    <source>
        <dbReference type="SAM" id="Phobius"/>
    </source>
</evidence>
<dbReference type="GO" id="GO:0000270">
    <property type="term" value="P:peptidoglycan metabolic process"/>
    <property type="evidence" value="ECO:0007669"/>
    <property type="project" value="TreeGrafter"/>
</dbReference>
<reference evidence="3 4" key="1">
    <citation type="submission" date="2019-10" db="EMBL/GenBank/DDBJ databases">
        <title>Complete genome sequence of Vibrio sp. strain THAF100, isolated from non-filtered water from the water column of tank 6 of a marine aquarium containing stony-coral fragments. Water maintained at 26 degree C.</title>
        <authorList>
            <person name="Ruckert C."/>
            <person name="Franco A."/>
            <person name="Kalinowski J."/>
            <person name="Glaeser S."/>
        </authorList>
    </citation>
    <scope>NUCLEOTIDE SEQUENCE [LARGE SCALE GENOMIC DNA]</scope>
    <source>
        <strain evidence="3 4">THAF100</strain>
        <plasmid evidence="4">pthaf100_a</plasmid>
    </source>
</reference>
<dbReference type="AlphaFoldDB" id="A0A5P9CRJ5"/>
<keyword evidence="4" id="KW-1185">Reference proteome</keyword>
<dbReference type="GO" id="GO:0043164">
    <property type="term" value="P:Gram-negative-bacterium-type cell wall biogenesis"/>
    <property type="evidence" value="ECO:0007669"/>
    <property type="project" value="TreeGrafter"/>
</dbReference>
<sequence length="253" mass="28969">MSFFILSLLLIFAFTAKALKWRKIFFVSLLMFSSLFLLTGIGIIPSYLLSTLQEQYQVKHKVKWSDNNAIVLLGAGTQFIDRSNNFEPTFFSFGRIHETVAQYYDCAEQDSICKIIISGGDAQGNGVTEADIYKKELLRLDIPVQDIILEADSVNTWKNAQFTSVLLNQQQTETVVLVSSGLHIKRSQLYFKHFGINTLPMRADYMDARVSTIPLWYNFAVTDFALHEYTGIARYHWYNFTGWNVTQEQPGDV</sequence>
<dbReference type="GO" id="GO:0005886">
    <property type="term" value="C:plasma membrane"/>
    <property type="evidence" value="ECO:0007669"/>
    <property type="project" value="TreeGrafter"/>
</dbReference>
<dbReference type="PANTHER" id="PTHR30336:SF4">
    <property type="entry name" value="ENVELOPE BIOGENESIS FACTOR ELYC"/>
    <property type="match status" value="1"/>
</dbReference>
<evidence type="ECO:0000313" key="3">
    <source>
        <dbReference type="EMBL" id="QFT28591.1"/>
    </source>
</evidence>
<dbReference type="Gene3D" id="3.40.50.620">
    <property type="entry name" value="HUPs"/>
    <property type="match status" value="1"/>
</dbReference>
<dbReference type="InterPro" id="IPR014729">
    <property type="entry name" value="Rossmann-like_a/b/a_fold"/>
</dbReference>
<dbReference type="KEGG" id="vaq:FIV01_19515"/>
<dbReference type="InterPro" id="IPR003848">
    <property type="entry name" value="DUF218"/>
</dbReference>
<organism evidence="3 4">
    <name type="scientific">Vibrio aquimaris</name>
    <dbReference type="NCBI Taxonomy" id="2587862"/>
    <lineage>
        <taxon>Bacteria</taxon>
        <taxon>Pseudomonadati</taxon>
        <taxon>Pseudomonadota</taxon>
        <taxon>Gammaproteobacteria</taxon>
        <taxon>Vibrionales</taxon>
        <taxon>Vibrionaceae</taxon>
        <taxon>Vibrio</taxon>
    </lineage>
</organism>
<dbReference type="CDD" id="cd06259">
    <property type="entry name" value="YdcF-like"/>
    <property type="match status" value="1"/>
</dbReference>
<evidence type="ECO:0000259" key="2">
    <source>
        <dbReference type="Pfam" id="PF02698"/>
    </source>
</evidence>
<dbReference type="RefSeq" id="WP_152432568.1">
    <property type="nucleotide sequence ID" value="NZ_CBCSDK010000016.1"/>
</dbReference>
<dbReference type="EMBL" id="CP045351">
    <property type="protein sequence ID" value="QFT28591.1"/>
    <property type="molecule type" value="Genomic_DNA"/>
</dbReference>
<evidence type="ECO:0000313" key="4">
    <source>
        <dbReference type="Proteomes" id="UP000326936"/>
    </source>
</evidence>
<keyword evidence="1" id="KW-0472">Membrane</keyword>
<accession>A0A5P9CRJ5</accession>
<dbReference type="InterPro" id="IPR051599">
    <property type="entry name" value="Cell_Envelope_Assoc"/>
</dbReference>
<geneLocation type="plasmid" evidence="4">
    <name>pthaf100_a</name>
</geneLocation>
<feature type="domain" description="DUF218" evidence="2">
    <location>
        <begin position="69"/>
        <end position="231"/>
    </location>
</feature>
<gene>
    <name evidence="3" type="ORF">FIV01_19515</name>
</gene>
<dbReference type="Pfam" id="PF02698">
    <property type="entry name" value="DUF218"/>
    <property type="match status" value="1"/>
</dbReference>
<protein>
    <recommendedName>
        <fullName evidence="2">DUF218 domain-containing protein</fullName>
    </recommendedName>
</protein>
<dbReference type="Proteomes" id="UP000326936">
    <property type="component" value="Plasmid pTHAF100_a"/>
</dbReference>
<proteinExistence type="predicted"/>
<feature type="transmembrane region" description="Helical" evidence="1">
    <location>
        <begin position="28"/>
        <end position="49"/>
    </location>
</feature>